<dbReference type="InterPro" id="IPR015911">
    <property type="entry name" value="Phosphoglycerate_kinase_CS"/>
</dbReference>
<feature type="binding site" evidence="13">
    <location>
        <position position="130"/>
    </location>
    <ligand>
        <name>substrate</name>
    </ligand>
</feature>
<evidence type="ECO:0000256" key="14">
    <source>
        <dbReference type="PIRSR" id="PIRSR000724-1"/>
    </source>
</evidence>
<dbReference type="Gene3D" id="3.40.50.1260">
    <property type="entry name" value="Phosphoglycerate kinase, N-terminal domain"/>
    <property type="match status" value="2"/>
</dbReference>
<evidence type="ECO:0000256" key="13">
    <source>
        <dbReference type="HAMAP-Rule" id="MF_00145"/>
    </source>
</evidence>
<dbReference type="PANTHER" id="PTHR11406:SF23">
    <property type="entry name" value="PHOSPHOGLYCERATE KINASE 1, CHLOROPLASTIC-RELATED"/>
    <property type="match status" value="1"/>
</dbReference>
<evidence type="ECO:0000256" key="8">
    <source>
        <dbReference type="ARBA" id="ARBA00022679"/>
    </source>
</evidence>
<evidence type="ECO:0000256" key="7">
    <source>
        <dbReference type="ARBA" id="ARBA00022490"/>
    </source>
</evidence>
<evidence type="ECO:0000256" key="15">
    <source>
        <dbReference type="PIRSR" id="PIRSR000724-2"/>
    </source>
</evidence>
<dbReference type="InterPro" id="IPR015824">
    <property type="entry name" value="Phosphoglycerate_kinase_N"/>
</dbReference>
<keyword evidence="8 13" id="KW-0808">Transferase</keyword>
<keyword evidence="7 13" id="KW-0963">Cytoplasm</keyword>
<name>A0A150QEN4_SORCE</name>
<evidence type="ECO:0000256" key="5">
    <source>
        <dbReference type="ARBA" id="ARBA00013061"/>
    </source>
</evidence>
<dbReference type="CDD" id="cd00318">
    <property type="entry name" value="Phosphoglycerate_kinase"/>
    <property type="match status" value="1"/>
</dbReference>
<dbReference type="GO" id="GO:0043531">
    <property type="term" value="F:ADP binding"/>
    <property type="evidence" value="ECO:0007669"/>
    <property type="project" value="TreeGrafter"/>
</dbReference>
<keyword evidence="10 13" id="KW-0418">Kinase</keyword>
<evidence type="ECO:0000313" key="18">
    <source>
        <dbReference type="Proteomes" id="UP000075260"/>
    </source>
</evidence>
<dbReference type="EC" id="2.7.2.3" evidence="5 13"/>
<feature type="binding site" evidence="13">
    <location>
        <position position="163"/>
    </location>
    <ligand>
        <name>substrate</name>
    </ligand>
</feature>
<keyword evidence="12 13" id="KW-0324">Glycolysis</keyword>
<dbReference type="RefSeq" id="WP_061610714.1">
    <property type="nucleotide sequence ID" value="NZ_JEMA01000771.1"/>
</dbReference>
<feature type="binding site" evidence="13 14">
    <location>
        <begin position="31"/>
        <end position="33"/>
    </location>
    <ligand>
        <name>substrate</name>
    </ligand>
</feature>
<evidence type="ECO:0000256" key="4">
    <source>
        <dbReference type="ARBA" id="ARBA00011245"/>
    </source>
</evidence>
<sequence>MKLTGIRSVEDLAQAGDAAGLSGKRVFIRVDFNVPLDKKTGKITDDSRIREAIPTIKLVMEAGAKVILASHLGRPKPGKTEGLSLEPCGGRLSELTGYEVHLPDDCVGDSPKKVIYDLRAGQICLLENLRFHPEEEQDDEAFARQLAELCDVYVDDAFGAVHRAHASVHALPRLMRERAAGLLLQKELKALSRLVDRPEKPYVAVLGGAKVSDKIDVVEALLNVVDTLCIGGAMANTFLAAQGKNVQKSRIEEDKLPLARTIMSKARDRGIQLLLPVDVVVASGIDATQGDSASADAIPEGTMALDIGPRSVELFGKAIERAKTVFWNGPMGLFETPAFSKGTFDVARIMSNASGFTVVGGGDSAAAVKVAGEEIARGFNHISTGGGASLELIEGKRLPGVEALRLSEVSE</sequence>
<feature type="binding site" evidence="13 15">
    <location>
        <begin position="361"/>
        <end position="364"/>
    </location>
    <ligand>
        <name>ATP</name>
        <dbReference type="ChEBI" id="CHEBI:30616"/>
    </ligand>
</feature>
<dbReference type="PIRSF" id="PIRSF000724">
    <property type="entry name" value="Pgk"/>
    <property type="match status" value="1"/>
</dbReference>
<feature type="binding site" evidence="14">
    <location>
        <position position="48"/>
    </location>
    <ligand>
        <name>(2R)-3-phosphoglycerate</name>
        <dbReference type="ChEBI" id="CHEBI:58272"/>
    </ligand>
</feature>
<dbReference type="OrthoDB" id="9808460at2"/>
<evidence type="ECO:0000256" key="6">
    <source>
        <dbReference type="ARBA" id="ARBA00016471"/>
    </source>
</evidence>
<dbReference type="PROSITE" id="PS00111">
    <property type="entry name" value="PGLYCERATE_KINASE"/>
    <property type="match status" value="1"/>
</dbReference>
<dbReference type="EMBL" id="JEMA01000771">
    <property type="protein sequence ID" value="KYF66128.1"/>
    <property type="molecule type" value="Genomic_DNA"/>
</dbReference>
<dbReference type="HAMAP" id="MF_00145">
    <property type="entry name" value="Phosphoglyc_kinase"/>
    <property type="match status" value="1"/>
</dbReference>
<evidence type="ECO:0000256" key="11">
    <source>
        <dbReference type="ARBA" id="ARBA00022840"/>
    </source>
</evidence>
<gene>
    <name evidence="13 17" type="primary">pgk</name>
    <name evidence="17" type="ORF">BE15_16945</name>
</gene>
<dbReference type="FunFam" id="3.40.50.1260:FF:000006">
    <property type="entry name" value="Phosphoglycerate kinase"/>
    <property type="match status" value="1"/>
</dbReference>
<dbReference type="GO" id="GO:0006096">
    <property type="term" value="P:glycolytic process"/>
    <property type="evidence" value="ECO:0007669"/>
    <property type="project" value="UniProtKB-UniRule"/>
</dbReference>
<dbReference type="GO" id="GO:0005829">
    <property type="term" value="C:cytosol"/>
    <property type="evidence" value="ECO:0007669"/>
    <property type="project" value="TreeGrafter"/>
</dbReference>
<protein>
    <recommendedName>
        <fullName evidence="6 13">Phosphoglycerate kinase</fullName>
        <ecNumber evidence="5 13">2.7.2.3</ecNumber>
    </recommendedName>
</protein>
<comment type="similarity">
    <text evidence="3 13 16">Belongs to the phosphoglycerate kinase family.</text>
</comment>
<feature type="binding site" evidence="14">
    <location>
        <position position="130"/>
    </location>
    <ligand>
        <name>(2R)-3-phosphoglycerate</name>
        <dbReference type="ChEBI" id="CHEBI:58272"/>
    </ligand>
</feature>
<comment type="subcellular location">
    <subcellularLocation>
        <location evidence="13">Cytoplasm</location>
    </subcellularLocation>
</comment>
<dbReference type="GO" id="GO:0004618">
    <property type="term" value="F:phosphoglycerate kinase activity"/>
    <property type="evidence" value="ECO:0007669"/>
    <property type="project" value="UniProtKB-UniRule"/>
</dbReference>
<evidence type="ECO:0000256" key="9">
    <source>
        <dbReference type="ARBA" id="ARBA00022741"/>
    </source>
</evidence>
<evidence type="ECO:0000256" key="12">
    <source>
        <dbReference type="ARBA" id="ARBA00023152"/>
    </source>
</evidence>
<evidence type="ECO:0000256" key="3">
    <source>
        <dbReference type="ARBA" id="ARBA00008982"/>
    </source>
</evidence>
<organism evidence="17 18">
    <name type="scientific">Sorangium cellulosum</name>
    <name type="common">Polyangium cellulosum</name>
    <dbReference type="NCBI Taxonomy" id="56"/>
    <lineage>
        <taxon>Bacteria</taxon>
        <taxon>Pseudomonadati</taxon>
        <taxon>Myxococcota</taxon>
        <taxon>Polyangia</taxon>
        <taxon>Polyangiales</taxon>
        <taxon>Polyangiaceae</taxon>
        <taxon>Sorangium</taxon>
    </lineage>
</organism>
<dbReference type="GO" id="GO:0006094">
    <property type="term" value="P:gluconeogenesis"/>
    <property type="evidence" value="ECO:0007669"/>
    <property type="project" value="TreeGrafter"/>
</dbReference>
<comment type="pathway">
    <text evidence="2 13">Carbohydrate degradation; glycolysis; pyruvate from D-glyceraldehyde 3-phosphate: step 2/5.</text>
</comment>
<comment type="catalytic activity">
    <reaction evidence="1 13 16">
        <text>(2R)-3-phosphoglycerate + ATP = (2R)-3-phospho-glyceroyl phosphate + ADP</text>
        <dbReference type="Rhea" id="RHEA:14801"/>
        <dbReference type="ChEBI" id="CHEBI:30616"/>
        <dbReference type="ChEBI" id="CHEBI:57604"/>
        <dbReference type="ChEBI" id="CHEBI:58272"/>
        <dbReference type="ChEBI" id="CHEBI:456216"/>
        <dbReference type="EC" id="2.7.2.3"/>
    </reaction>
</comment>
<proteinExistence type="inferred from homology"/>
<dbReference type="FunFam" id="3.40.50.1260:FF:000031">
    <property type="entry name" value="Phosphoglycerate kinase 1"/>
    <property type="match status" value="1"/>
</dbReference>
<evidence type="ECO:0000256" key="16">
    <source>
        <dbReference type="RuleBase" id="RU000532"/>
    </source>
</evidence>
<dbReference type="UniPathway" id="UPA00109">
    <property type="reaction ID" value="UER00185"/>
</dbReference>
<dbReference type="Pfam" id="PF00162">
    <property type="entry name" value="PGK"/>
    <property type="match status" value="1"/>
</dbReference>
<dbReference type="Proteomes" id="UP000075260">
    <property type="component" value="Unassembled WGS sequence"/>
</dbReference>
<keyword evidence="9 13" id="KW-0547">Nucleotide-binding</keyword>
<dbReference type="PANTHER" id="PTHR11406">
    <property type="entry name" value="PHOSPHOGLYCERATE KINASE"/>
    <property type="match status" value="1"/>
</dbReference>
<accession>A0A150QEN4</accession>
<evidence type="ECO:0000256" key="1">
    <source>
        <dbReference type="ARBA" id="ARBA00000642"/>
    </source>
</evidence>
<dbReference type="SUPFAM" id="SSF53748">
    <property type="entry name" value="Phosphoglycerate kinase"/>
    <property type="match status" value="1"/>
</dbReference>
<keyword evidence="11 13" id="KW-0067">ATP-binding</keyword>
<comment type="caution">
    <text evidence="13">Lacks conserved residue(s) required for the propagation of feature annotation.</text>
</comment>
<comment type="caution">
    <text evidence="17">The sequence shown here is derived from an EMBL/GenBank/DDBJ whole genome shotgun (WGS) entry which is preliminary data.</text>
</comment>
<feature type="binding site" evidence="13">
    <location>
        <position position="48"/>
    </location>
    <ligand>
        <name>substrate</name>
    </ligand>
</feature>
<dbReference type="PRINTS" id="PR00477">
    <property type="entry name" value="PHGLYCKINASE"/>
</dbReference>
<feature type="binding site" evidence="13 14">
    <location>
        <begin position="71"/>
        <end position="74"/>
    </location>
    <ligand>
        <name>substrate</name>
    </ligand>
</feature>
<dbReference type="AlphaFoldDB" id="A0A150QEN4"/>
<comment type="subunit">
    <text evidence="4 13">Monomer.</text>
</comment>
<feature type="binding site" evidence="14">
    <location>
        <position position="163"/>
    </location>
    <ligand>
        <name>(2R)-3-phosphoglycerate</name>
        <dbReference type="ChEBI" id="CHEBI:58272"/>
    </ligand>
</feature>
<evidence type="ECO:0000256" key="10">
    <source>
        <dbReference type="ARBA" id="ARBA00022777"/>
    </source>
</evidence>
<reference evidence="17 18" key="1">
    <citation type="submission" date="2014-02" db="EMBL/GenBank/DDBJ databases">
        <title>The small core and large imbalanced accessory genome model reveals a collaborative survival strategy of Sorangium cellulosum strains in nature.</title>
        <authorList>
            <person name="Han K."/>
            <person name="Peng R."/>
            <person name="Blom J."/>
            <person name="Li Y.-Z."/>
        </authorList>
    </citation>
    <scope>NUCLEOTIDE SEQUENCE [LARGE SCALE GENOMIC DNA]</scope>
    <source>
        <strain evidence="17 18">So0008-312</strain>
    </source>
</reference>
<feature type="binding site" evidence="13 15">
    <location>
        <position position="214"/>
    </location>
    <ligand>
        <name>ATP</name>
        <dbReference type="ChEBI" id="CHEBI:30616"/>
    </ligand>
</feature>
<evidence type="ECO:0000256" key="2">
    <source>
        <dbReference type="ARBA" id="ARBA00004838"/>
    </source>
</evidence>
<dbReference type="InterPro" id="IPR036043">
    <property type="entry name" value="Phosphoglycerate_kinase_sf"/>
</dbReference>
<dbReference type="InterPro" id="IPR001576">
    <property type="entry name" value="Phosphoglycerate_kinase"/>
</dbReference>
<evidence type="ECO:0000313" key="17">
    <source>
        <dbReference type="EMBL" id="KYF66128.1"/>
    </source>
</evidence>
<dbReference type="GO" id="GO:0005524">
    <property type="term" value="F:ATP binding"/>
    <property type="evidence" value="ECO:0007669"/>
    <property type="project" value="UniProtKB-KW"/>
</dbReference>
<feature type="binding site" evidence="13 15">
    <location>
        <position position="335"/>
    </location>
    <ligand>
        <name>ATP</name>
        <dbReference type="ChEBI" id="CHEBI:30616"/>
    </ligand>
</feature>